<keyword evidence="5" id="KW-0560">Oxidoreductase</keyword>
<reference evidence="13 14" key="1">
    <citation type="submission" date="2022-12" db="EMBL/GenBank/DDBJ databases">
        <title>Chromosome-level genome of Tegillarca granosa.</title>
        <authorList>
            <person name="Kim J."/>
        </authorList>
    </citation>
    <scope>NUCLEOTIDE SEQUENCE [LARGE SCALE GENOMIC DNA]</scope>
    <source>
        <strain evidence="13">Teg-2019</strain>
        <tissue evidence="13">Adductor muscle</tissue>
    </source>
</reference>
<dbReference type="InterPro" id="IPR051687">
    <property type="entry name" value="Peroxisomal_Beta-Oxidation"/>
</dbReference>
<evidence type="ECO:0000313" key="14">
    <source>
        <dbReference type="Proteomes" id="UP001217089"/>
    </source>
</evidence>
<evidence type="ECO:0000256" key="1">
    <source>
        <dbReference type="ARBA" id="ARBA00004275"/>
    </source>
</evidence>
<evidence type="ECO:0000256" key="2">
    <source>
        <dbReference type="ARBA" id="ARBA00005005"/>
    </source>
</evidence>
<keyword evidence="6" id="KW-0443">Lipid metabolism</keyword>
<comment type="caution">
    <text evidence="13">The sequence shown here is derived from an EMBL/GenBank/DDBJ whole genome shotgun (WGS) entry which is preliminary data.</text>
</comment>
<dbReference type="Proteomes" id="UP001217089">
    <property type="component" value="Unassembled WGS sequence"/>
</dbReference>
<dbReference type="EMBL" id="JARBDR010000903">
    <property type="protein sequence ID" value="KAJ8304651.1"/>
    <property type="molecule type" value="Genomic_DNA"/>
</dbReference>
<evidence type="ECO:0000256" key="5">
    <source>
        <dbReference type="ARBA" id="ARBA00023002"/>
    </source>
</evidence>
<dbReference type="Gene3D" id="3.40.50.720">
    <property type="entry name" value="NAD(P)-binding Rossmann-like Domain"/>
    <property type="match status" value="2"/>
</dbReference>
<dbReference type="SUPFAM" id="SSF55718">
    <property type="entry name" value="SCP-like"/>
    <property type="match status" value="2"/>
</dbReference>
<dbReference type="Gene3D" id="3.30.1050.10">
    <property type="entry name" value="SCP2 sterol-binding domain"/>
    <property type="match status" value="2"/>
</dbReference>
<dbReference type="Pfam" id="PF00106">
    <property type="entry name" value="adh_short"/>
    <property type="match status" value="1"/>
</dbReference>
<feature type="domain" description="SCP2" evidence="11">
    <location>
        <begin position="505"/>
        <end position="591"/>
    </location>
</feature>
<evidence type="ECO:0000256" key="4">
    <source>
        <dbReference type="ARBA" id="ARBA00022832"/>
    </source>
</evidence>
<dbReference type="InterPro" id="IPR002347">
    <property type="entry name" value="SDR_fam"/>
</dbReference>
<dbReference type="InterPro" id="IPR036527">
    <property type="entry name" value="SCP2_sterol-bd_dom_sf"/>
</dbReference>
<comment type="pathway">
    <text evidence="2">Lipid metabolism; fatty acid beta-oxidation.</text>
</comment>
<name>A0ABQ9EJR7_TEGGR</name>
<evidence type="ECO:0008006" key="15">
    <source>
        <dbReference type="Google" id="ProtNLM"/>
    </source>
</evidence>
<feature type="domain" description="Peroxisomal multifunctional enzyme type 2-like N-terminal" evidence="12">
    <location>
        <begin position="241"/>
        <end position="372"/>
    </location>
</feature>
<evidence type="ECO:0000256" key="9">
    <source>
        <dbReference type="SAM" id="MobiDB-lite"/>
    </source>
</evidence>
<dbReference type="PANTHER" id="PTHR45024">
    <property type="entry name" value="DEHYDROGENASES, SHORT CHAIN"/>
    <property type="match status" value="1"/>
</dbReference>
<dbReference type="Pfam" id="PF02036">
    <property type="entry name" value="SCP2"/>
    <property type="match status" value="2"/>
</dbReference>
<dbReference type="InterPro" id="IPR003033">
    <property type="entry name" value="SCP2_sterol-bd_dom"/>
</dbReference>
<dbReference type="Gene3D" id="3.10.129.10">
    <property type="entry name" value="Hotdog Thioesterase"/>
    <property type="match status" value="2"/>
</dbReference>
<keyword evidence="8" id="KW-0456">Lyase</keyword>
<protein>
    <recommendedName>
        <fullName evidence="15">Hydroxysteroid 17-beta dehydrogenase 4</fullName>
    </recommendedName>
</protein>
<keyword evidence="14" id="KW-1185">Reference proteome</keyword>
<evidence type="ECO:0000256" key="8">
    <source>
        <dbReference type="ARBA" id="ARBA00023239"/>
    </source>
</evidence>
<gene>
    <name evidence="13" type="ORF">KUTeg_018234</name>
</gene>
<proteinExistence type="inferred from homology"/>
<dbReference type="InterPro" id="IPR002539">
    <property type="entry name" value="MaoC-like_dom"/>
</dbReference>
<dbReference type="InterPro" id="IPR036291">
    <property type="entry name" value="NAD(P)-bd_dom_sf"/>
</dbReference>
<accession>A0ABQ9EJR7</accession>
<evidence type="ECO:0000256" key="7">
    <source>
        <dbReference type="ARBA" id="ARBA00023140"/>
    </source>
</evidence>
<dbReference type="Pfam" id="PF22622">
    <property type="entry name" value="MFE-2_hydrat-2_N"/>
    <property type="match status" value="1"/>
</dbReference>
<keyword evidence="7" id="KW-0576">Peroxisome</keyword>
<dbReference type="InterPro" id="IPR029069">
    <property type="entry name" value="HotDog_dom_sf"/>
</dbReference>
<feature type="domain" description="MaoC-like" evidence="10">
    <location>
        <begin position="391"/>
        <end position="478"/>
    </location>
</feature>
<dbReference type="SUPFAM" id="SSF51735">
    <property type="entry name" value="NAD(P)-binding Rossmann-fold domains"/>
    <property type="match status" value="1"/>
</dbReference>
<evidence type="ECO:0000313" key="13">
    <source>
        <dbReference type="EMBL" id="KAJ8304651.1"/>
    </source>
</evidence>
<evidence type="ECO:0000256" key="3">
    <source>
        <dbReference type="ARBA" id="ARBA00006484"/>
    </source>
</evidence>
<organism evidence="13 14">
    <name type="scientific">Tegillarca granosa</name>
    <name type="common">Malaysian cockle</name>
    <name type="synonym">Anadara granosa</name>
    <dbReference type="NCBI Taxonomy" id="220873"/>
    <lineage>
        <taxon>Eukaryota</taxon>
        <taxon>Metazoa</taxon>
        <taxon>Spiralia</taxon>
        <taxon>Lophotrochozoa</taxon>
        <taxon>Mollusca</taxon>
        <taxon>Bivalvia</taxon>
        <taxon>Autobranchia</taxon>
        <taxon>Pteriomorphia</taxon>
        <taxon>Arcoida</taxon>
        <taxon>Arcoidea</taxon>
        <taxon>Arcidae</taxon>
        <taxon>Tegillarca</taxon>
    </lineage>
</organism>
<dbReference type="InterPro" id="IPR054357">
    <property type="entry name" value="MFE-2_N"/>
</dbReference>
<sequence>MHKDSVEDGEKVVKTALENFGRIDIVVNNADLIHRVHLRGSFMVTRAAWPHMKKNNYGRVIMTTSAAGLYGNFGQANYSAGLCNTLAIEGQKYNILCNTIAPMAGSRLTATVMPPEMLEALKPEYVAPLVCYLCHESCEETHSVFEVGAGWIAKLRFERTLGAVCRTKGKKMTPEAVRDNWSKITDFTDATKSDGGMGDTTRVMLNILKEVESGGVKPNPANGSNFNIEAALAFRSKPSIFEYTGKDVILYNLGVGCSTQEADYLKFLFEGSEDFCAVPSFAVIPSFKSLIDSNAMGGGIPGFSVDPTKILHGEQYVEIYKPLKTAGKLTSHVRISDVLDKGSGAFIIQDIETFDEQGEKVMFNQFGTFVVGAGKFGGKRTSQKAKEPISAPKRSPDSSITEKTSVDQAALYRLSGDRNPLHIDPSFAAMGGFATPILHGLCSFGFATRHVRFAKPVLPGQSLRTDMWKEGNRIHFQCTTGSGLESDAIFQEMSALVEKHPNIGTKANSVFQWNITKGGKTVASWTFDMKGSKSSIYSGAAKNKADCTLTLSDENMVKMVNGNLDAQQAFFKGDLKIQGNIMLAQKLSDVFNAMKAVRDGASTSGGAPAKSASSGLECDALFQGMAKIVEMQPDLGKKVNAVFQWNVTKGGKTQGQWTMDFKGPTSAIYSGPPKQKKADCTLTMSDENMVKMLNGKLDAQQAYFKGELKIGGNIMLAQKLGDVFNAMSKLRSKL</sequence>
<comment type="similarity">
    <text evidence="3">Belongs to the short-chain dehydrogenases/reductases (SDR) family.</text>
</comment>
<feature type="region of interest" description="Disordered" evidence="9">
    <location>
        <begin position="378"/>
        <end position="402"/>
    </location>
</feature>
<dbReference type="PANTHER" id="PTHR45024:SF2">
    <property type="entry name" value="SCP2 DOMAIN-CONTAINING PROTEIN"/>
    <property type="match status" value="1"/>
</dbReference>
<dbReference type="SUPFAM" id="SSF54637">
    <property type="entry name" value="Thioesterase/thiol ester dehydrase-isomerase"/>
    <property type="match status" value="2"/>
</dbReference>
<dbReference type="CDD" id="cd03448">
    <property type="entry name" value="HDE_HSD"/>
    <property type="match status" value="1"/>
</dbReference>
<evidence type="ECO:0000256" key="6">
    <source>
        <dbReference type="ARBA" id="ARBA00023098"/>
    </source>
</evidence>
<evidence type="ECO:0000259" key="11">
    <source>
        <dbReference type="Pfam" id="PF02036"/>
    </source>
</evidence>
<evidence type="ECO:0000259" key="10">
    <source>
        <dbReference type="Pfam" id="PF01575"/>
    </source>
</evidence>
<dbReference type="PRINTS" id="PR00081">
    <property type="entry name" value="GDHRDH"/>
</dbReference>
<evidence type="ECO:0000259" key="12">
    <source>
        <dbReference type="Pfam" id="PF22622"/>
    </source>
</evidence>
<feature type="domain" description="SCP2" evidence="11">
    <location>
        <begin position="634"/>
        <end position="724"/>
    </location>
</feature>
<comment type="subcellular location">
    <subcellularLocation>
        <location evidence="1">Peroxisome</location>
    </subcellularLocation>
</comment>
<dbReference type="Pfam" id="PF01575">
    <property type="entry name" value="MaoC_dehydratas"/>
    <property type="match status" value="1"/>
</dbReference>
<keyword evidence="4" id="KW-0276">Fatty acid metabolism</keyword>